<dbReference type="Proteomes" id="UP000007879">
    <property type="component" value="Unassembled WGS sequence"/>
</dbReference>
<proteinExistence type="predicted"/>
<protein>
    <recommendedName>
        <fullName evidence="4">Fibronectin type-III domain-containing protein</fullName>
    </recommendedName>
</protein>
<accession>A0AAN0JT52</accession>
<evidence type="ECO:0008006" key="4">
    <source>
        <dbReference type="Google" id="ProtNLM"/>
    </source>
</evidence>
<evidence type="ECO:0000256" key="1">
    <source>
        <dbReference type="SAM" id="SignalP"/>
    </source>
</evidence>
<name>A0AAN0JT52_AMPQE</name>
<reference evidence="3" key="1">
    <citation type="journal article" date="2010" name="Nature">
        <title>The Amphimedon queenslandica genome and the evolution of animal complexity.</title>
        <authorList>
            <person name="Srivastava M."/>
            <person name="Simakov O."/>
            <person name="Chapman J."/>
            <person name="Fahey B."/>
            <person name="Gauthier M.E."/>
            <person name="Mitros T."/>
            <person name="Richards G.S."/>
            <person name="Conaco C."/>
            <person name="Dacre M."/>
            <person name="Hellsten U."/>
            <person name="Larroux C."/>
            <person name="Putnam N.H."/>
            <person name="Stanke M."/>
            <person name="Adamska M."/>
            <person name="Darling A."/>
            <person name="Degnan S.M."/>
            <person name="Oakley T.H."/>
            <person name="Plachetzki D.C."/>
            <person name="Zhai Y."/>
            <person name="Adamski M."/>
            <person name="Calcino A."/>
            <person name="Cummins S.F."/>
            <person name="Goodstein D.M."/>
            <person name="Harris C."/>
            <person name="Jackson D.J."/>
            <person name="Leys S.P."/>
            <person name="Shu S."/>
            <person name="Woodcroft B.J."/>
            <person name="Vervoort M."/>
            <person name="Kosik K.S."/>
            <person name="Manning G."/>
            <person name="Degnan B.M."/>
            <person name="Rokhsar D.S."/>
        </authorList>
    </citation>
    <scope>NUCLEOTIDE SEQUENCE [LARGE SCALE GENOMIC DNA]</scope>
</reference>
<sequence length="339" mass="37178">MSKMLRLLFFSLLFYSVDSCSTVSRSGVSLTGVCPNGTFTVPIGTTLEYNCSYSFSGSFLVYWNVSGNIISALTNPLPDGITSVTADNMKSVITIVIMNALEIQCGLCDFSASCFPVQEFVGTESAQAIAFGPPSSLSHELRENEAVKLSWLPPLEAPIPLFAYNIIIMESTNNSLTVTDINITNNTYVIISPRDIVQYTQCTSYQWGVRAAANVSYGFTNVTMANETFTIISGPELSDELIVIDDNHTIEFNVTTPCDIDLLNNYTYTLLQRDYCQTELNSSQLNISILDDNVLPNMLIPISVTIGSLIHDSTWSVAIYVSSKFGSDTTDYANITNDK</sequence>
<dbReference type="GeneID" id="109588589"/>
<evidence type="ECO:0000313" key="3">
    <source>
        <dbReference type="Proteomes" id="UP000007879"/>
    </source>
</evidence>
<dbReference type="AlphaFoldDB" id="A0AAN0JT52"/>
<dbReference type="SUPFAM" id="SSF49265">
    <property type="entry name" value="Fibronectin type III"/>
    <property type="match status" value="1"/>
</dbReference>
<feature type="signal peptide" evidence="1">
    <location>
        <begin position="1"/>
        <end position="19"/>
    </location>
</feature>
<organism evidence="2 3">
    <name type="scientific">Amphimedon queenslandica</name>
    <name type="common">Sponge</name>
    <dbReference type="NCBI Taxonomy" id="400682"/>
    <lineage>
        <taxon>Eukaryota</taxon>
        <taxon>Metazoa</taxon>
        <taxon>Porifera</taxon>
        <taxon>Demospongiae</taxon>
        <taxon>Heteroscleromorpha</taxon>
        <taxon>Haplosclerida</taxon>
        <taxon>Niphatidae</taxon>
        <taxon>Amphimedon</taxon>
    </lineage>
</organism>
<feature type="chain" id="PRO_5042909412" description="Fibronectin type-III domain-containing protein" evidence="1">
    <location>
        <begin position="20"/>
        <end position="339"/>
    </location>
</feature>
<dbReference type="InterPro" id="IPR036116">
    <property type="entry name" value="FN3_sf"/>
</dbReference>
<dbReference type="KEGG" id="aqu:109588589"/>
<dbReference type="EnsemblMetazoa" id="XM_020004733.1">
    <property type="protein sequence ID" value="XP_019860292.1"/>
    <property type="gene ID" value="LOC109588589"/>
</dbReference>
<keyword evidence="3" id="KW-1185">Reference proteome</keyword>
<dbReference type="RefSeq" id="XP_019860292.1">
    <property type="nucleotide sequence ID" value="XM_020004733.1"/>
</dbReference>
<keyword evidence="1" id="KW-0732">Signal</keyword>
<evidence type="ECO:0000313" key="2">
    <source>
        <dbReference type="EnsemblMetazoa" id="XP_019860292.1"/>
    </source>
</evidence>
<reference evidence="2" key="2">
    <citation type="submission" date="2024-06" db="UniProtKB">
        <authorList>
            <consortium name="EnsemblMetazoa"/>
        </authorList>
    </citation>
    <scope>IDENTIFICATION</scope>
</reference>